<dbReference type="PANTHER" id="PTHR23317:SF78">
    <property type="entry name" value="DEDICATOR OF CYTOKINESIS PROTEIN 7"/>
    <property type="match status" value="1"/>
</dbReference>
<dbReference type="InterPro" id="IPR026791">
    <property type="entry name" value="DOCK"/>
</dbReference>
<feature type="region of interest" description="Disordered" evidence="1">
    <location>
        <begin position="1"/>
        <end position="24"/>
    </location>
</feature>
<sequence length="226" mass="25491">MMTESHNQRGRPNCGAGEEHEGDGGSMISQTVAMAIAGTSVPQLTRPSSFLLTSQPSRQHSSFSAESSRSLLICLLWVLKNADEIVLQKWFTDLSILQLNRLLDLLYLCVSCFEYKGKKAFERMNSLTFKKSKDMRAKLEEAILGSIGARQEMVRRSRGQLERSPSGSAFGSQENLRWRKEMTHWRQNTDKMDKSRAELEHEALIDGNLATEANLIILDTLEIVVQ</sequence>
<name>A0ABN9KV57_9NEOB</name>
<proteinExistence type="predicted"/>
<reference evidence="2" key="1">
    <citation type="submission" date="2023-07" db="EMBL/GenBank/DDBJ databases">
        <authorList>
            <person name="Stuckert A."/>
        </authorList>
    </citation>
    <scope>NUCLEOTIDE SEQUENCE</scope>
</reference>
<organism evidence="2 3">
    <name type="scientific">Ranitomeya imitator</name>
    <name type="common">mimic poison frog</name>
    <dbReference type="NCBI Taxonomy" id="111125"/>
    <lineage>
        <taxon>Eukaryota</taxon>
        <taxon>Metazoa</taxon>
        <taxon>Chordata</taxon>
        <taxon>Craniata</taxon>
        <taxon>Vertebrata</taxon>
        <taxon>Euteleostomi</taxon>
        <taxon>Amphibia</taxon>
        <taxon>Batrachia</taxon>
        <taxon>Anura</taxon>
        <taxon>Neobatrachia</taxon>
        <taxon>Hyloidea</taxon>
        <taxon>Dendrobatidae</taxon>
        <taxon>Dendrobatinae</taxon>
        <taxon>Ranitomeya</taxon>
    </lineage>
</organism>
<dbReference type="PANTHER" id="PTHR23317">
    <property type="entry name" value="DEDICATOR OF CYTOKINESIS DOCK"/>
    <property type="match status" value="1"/>
</dbReference>
<evidence type="ECO:0000313" key="2">
    <source>
        <dbReference type="EMBL" id="CAJ0925346.1"/>
    </source>
</evidence>
<gene>
    <name evidence="2" type="ORF">RIMI_LOCUS2485696</name>
</gene>
<evidence type="ECO:0000313" key="3">
    <source>
        <dbReference type="Proteomes" id="UP001176940"/>
    </source>
</evidence>
<evidence type="ECO:0000256" key="1">
    <source>
        <dbReference type="SAM" id="MobiDB-lite"/>
    </source>
</evidence>
<feature type="non-terminal residue" evidence="2">
    <location>
        <position position="226"/>
    </location>
</feature>
<protein>
    <submittedName>
        <fullName evidence="2">Uncharacterized protein</fullName>
    </submittedName>
</protein>
<dbReference type="EMBL" id="CAUEEQ010003481">
    <property type="protein sequence ID" value="CAJ0925346.1"/>
    <property type="molecule type" value="Genomic_DNA"/>
</dbReference>
<comment type="caution">
    <text evidence="2">The sequence shown here is derived from an EMBL/GenBank/DDBJ whole genome shotgun (WGS) entry which is preliminary data.</text>
</comment>
<dbReference type="Proteomes" id="UP001176940">
    <property type="component" value="Unassembled WGS sequence"/>
</dbReference>
<keyword evidence="3" id="KW-1185">Reference proteome</keyword>
<accession>A0ABN9KV57</accession>